<dbReference type="PANTHER" id="PTHR11061:SF49">
    <property type="entry name" value="23S RRNA (URACIL(1939)-C(5))-METHYLTRANSFERASE RLMD"/>
    <property type="match status" value="1"/>
</dbReference>
<organism evidence="8 9">
    <name type="scientific">Novacetimonas maltaceti</name>
    <dbReference type="NCBI Taxonomy" id="1203393"/>
    <lineage>
        <taxon>Bacteria</taxon>
        <taxon>Pseudomonadati</taxon>
        <taxon>Pseudomonadota</taxon>
        <taxon>Alphaproteobacteria</taxon>
        <taxon>Acetobacterales</taxon>
        <taxon>Acetobacteraceae</taxon>
        <taxon>Novacetimonas</taxon>
    </lineage>
</organism>
<dbReference type="PROSITE" id="PS50926">
    <property type="entry name" value="TRAM"/>
    <property type="match status" value="1"/>
</dbReference>
<evidence type="ECO:0000256" key="3">
    <source>
        <dbReference type="ARBA" id="ARBA00022679"/>
    </source>
</evidence>
<dbReference type="Proteomes" id="UP000237344">
    <property type="component" value="Unassembled WGS sequence"/>
</dbReference>
<evidence type="ECO:0000313" key="8">
    <source>
        <dbReference type="EMBL" id="POF63794.1"/>
    </source>
</evidence>
<evidence type="ECO:0000256" key="2">
    <source>
        <dbReference type="ARBA" id="ARBA00022603"/>
    </source>
</evidence>
<dbReference type="Gene3D" id="2.40.50.1070">
    <property type="match status" value="1"/>
</dbReference>
<dbReference type="EC" id="2.1.1.190" evidence="8"/>
<dbReference type="GO" id="GO:0051539">
    <property type="term" value="F:4 iron, 4 sulfur cluster binding"/>
    <property type="evidence" value="ECO:0007669"/>
    <property type="project" value="UniProtKB-KW"/>
</dbReference>
<evidence type="ECO:0000256" key="4">
    <source>
        <dbReference type="ARBA" id="ARBA00022691"/>
    </source>
</evidence>
<dbReference type="PANTHER" id="PTHR11061">
    <property type="entry name" value="RNA M5U METHYLTRANSFERASE"/>
    <property type="match status" value="1"/>
</dbReference>
<proteinExistence type="inferred from homology"/>
<evidence type="ECO:0000259" key="7">
    <source>
        <dbReference type="PROSITE" id="PS50926"/>
    </source>
</evidence>
<dbReference type="InterPro" id="IPR010280">
    <property type="entry name" value="U5_MeTrfase_fam"/>
</dbReference>
<feature type="binding site" evidence="6">
    <location>
        <position position="346"/>
    </location>
    <ligand>
        <name>S-adenosyl-L-methionine</name>
        <dbReference type="ChEBI" id="CHEBI:59789"/>
    </ligand>
</feature>
<evidence type="ECO:0000313" key="9">
    <source>
        <dbReference type="Proteomes" id="UP000237344"/>
    </source>
</evidence>
<feature type="binding site" evidence="6">
    <location>
        <position position="252"/>
    </location>
    <ligand>
        <name>S-adenosyl-L-methionine</name>
        <dbReference type="ChEBI" id="CHEBI:59789"/>
    </ligand>
</feature>
<dbReference type="SUPFAM" id="SSF53335">
    <property type="entry name" value="S-adenosyl-L-methionine-dependent methyltransferases"/>
    <property type="match status" value="1"/>
</dbReference>
<name>A0A2S3W4I9_9PROT</name>
<evidence type="ECO:0000256" key="6">
    <source>
        <dbReference type="PROSITE-ProRule" id="PRU01024"/>
    </source>
</evidence>
<reference evidence="8 9" key="1">
    <citation type="submission" date="2018-01" db="EMBL/GenBank/DDBJ databases">
        <title>Draft Genome Sequence of Komagataeibacter maltaceti LMG 1529, a Vinegar Producing Acetic Acid Bacterium Isolated from Malt Vinegar Brewery Acetifiers.</title>
        <authorList>
            <person name="Zhang Q."/>
            <person name="Hollensteiner J."/>
            <person name="Poehlein A."/>
            <person name="Daniel R."/>
        </authorList>
    </citation>
    <scope>NUCLEOTIDE SEQUENCE [LARGE SCALE GENOMIC DNA]</scope>
    <source>
        <strain evidence="8 9">LMG 1529</strain>
    </source>
</reference>
<keyword evidence="9" id="KW-1185">Reference proteome</keyword>
<dbReference type="RefSeq" id="WP_110094285.1">
    <property type="nucleotide sequence ID" value="NZ_NKUE01000002.1"/>
</dbReference>
<dbReference type="Pfam" id="PF05958">
    <property type="entry name" value="tRNA_U5-meth_tr"/>
    <property type="match status" value="1"/>
</dbReference>
<keyword evidence="1" id="KW-0408">Iron</keyword>
<dbReference type="InterPro" id="IPR012340">
    <property type="entry name" value="NA-bd_OB-fold"/>
</dbReference>
<feature type="active site" description="Nucleophile" evidence="6">
    <location>
        <position position="372"/>
    </location>
</feature>
<feature type="binding site" evidence="6">
    <location>
        <position position="282"/>
    </location>
    <ligand>
        <name>S-adenosyl-L-methionine</name>
        <dbReference type="ChEBI" id="CHEBI:59789"/>
    </ligand>
</feature>
<feature type="domain" description="TRAM" evidence="7">
    <location>
        <begin position="1"/>
        <end position="51"/>
    </location>
</feature>
<sequence length="421" mass="45309">MQVHIDALGAEGHGLARLPDGAALFVAGALPGEDVTVLPTGDGRARVETIIHPSADRVAPVCDLFGECGGCSVQYMSLPLSLRWKTDTVLRALHAAGHADPVPVTSWQGAPMTRRRVDLTFAREGQAIALGLHRKRGAVVDMTQCHVLEPALFALLPPLRQMLHSLPAVRRGGDLQINMLDSGPDLLLATDGPLGPDDRRLLAQFAGTHRIPRISWRPHGSHDTPETAAQTAGVWHEFCGVRTAPPPGAFLQPSRAGEDAIRQAVLDALPTKRIKGDIIELYAGCGTLSFALAERARVMAYEGDWAAFACLKQACGGTRVQAFHNDLNRQPVMGTVLAKAGAVVLDPPHAGAGAQLQQIIDGRPLRVIYVSCNPTALRRDAAALLQAGYRLEHVTVIDQFLWSTEVESVCLFTRPPPPRRR</sequence>
<gene>
    <name evidence="8" type="primary">rlmD</name>
    <name evidence="8" type="ORF">KMAL_05470</name>
</gene>
<dbReference type="PROSITE" id="PS51687">
    <property type="entry name" value="SAM_MT_RNA_M5U"/>
    <property type="match status" value="1"/>
</dbReference>
<keyword evidence="4 6" id="KW-0949">S-adenosyl-L-methionine</keyword>
<accession>A0A2S3W4I9</accession>
<keyword evidence="3 6" id="KW-0808">Transferase</keyword>
<keyword evidence="1" id="KW-0479">Metal-binding</keyword>
<dbReference type="EMBL" id="POTC01000004">
    <property type="protein sequence ID" value="POF63794.1"/>
    <property type="molecule type" value="Genomic_DNA"/>
</dbReference>
<feature type="binding site" evidence="6">
    <location>
        <position position="302"/>
    </location>
    <ligand>
        <name>S-adenosyl-L-methionine</name>
        <dbReference type="ChEBI" id="CHEBI:59789"/>
    </ligand>
</feature>
<evidence type="ECO:0000256" key="1">
    <source>
        <dbReference type="ARBA" id="ARBA00022485"/>
    </source>
</evidence>
<dbReference type="AlphaFoldDB" id="A0A2S3W4I9"/>
<dbReference type="GO" id="GO:0070475">
    <property type="term" value="P:rRNA base methylation"/>
    <property type="evidence" value="ECO:0007669"/>
    <property type="project" value="TreeGrafter"/>
</dbReference>
<dbReference type="GO" id="GO:0070041">
    <property type="term" value="F:rRNA (uridine-C5-)-methyltransferase activity"/>
    <property type="evidence" value="ECO:0007669"/>
    <property type="project" value="TreeGrafter"/>
</dbReference>
<dbReference type="SUPFAM" id="SSF50249">
    <property type="entry name" value="Nucleic acid-binding proteins"/>
    <property type="match status" value="1"/>
</dbReference>
<comment type="caution">
    <text evidence="8">The sequence shown here is derived from an EMBL/GenBank/DDBJ whole genome shotgun (WGS) entry which is preliminary data.</text>
</comment>
<dbReference type="OrthoDB" id="9804590at2"/>
<keyword evidence="1" id="KW-0004">4Fe-4S</keyword>
<evidence type="ECO:0000256" key="5">
    <source>
        <dbReference type="ARBA" id="ARBA00023014"/>
    </source>
</evidence>
<protein>
    <submittedName>
        <fullName evidence="8">23S rRNA (Uracil(1939)-C(5))-methyltransferase RlmD</fullName>
        <ecNumber evidence="8">2.1.1.190</ecNumber>
    </submittedName>
</protein>
<dbReference type="InterPro" id="IPR002792">
    <property type="entry name" value="TRAM_dom"/>
</dbReference>
<keyword evidence="5" id="KW-0411">Iron-sulfur</keyword>
<comment type="similarity">
    <text evidence="6">Belongs to the class I-like SAM-binding methyltransferase superfamily. RNA M5U methyltransferase family.</text>
</comment>
<dbReference type="Gene3D" id="3.40.50.150">
    <property type="entry name" value="Vaccinia Virus protein VP39"/>
    <property type="match status" value="1"/>
</dbReference>
<keyword evidence="2 6" id="KW-0489">Methyltransferase</keyword>
<dbReference type="Gene3D" id="2.40.50.140">
    <property type="entry name" value="Nucleic acid-binding proteins"/>
    <property type="match status" value="1"/>
</dbReference>
<dbReference type="InterPro" id="IPR029063">
    <property type="entry name" value="SAM-dependent_MTases_sf"/>
</dbReference>